<dbReference type="HOGENOM" id="CLU_013430_3_0_9"/>
<dbReference type="eggNOG" id="COG0053">
    <property type="taxonomic scope" value="Bacteria"/>
</dbReference>
<keyword evidence="5 8" id="KW-0812">Transmembrane</keyword>
<dbReference type="Pfam" id="PF01545">
    <property type="entry name" value="Cation_efflux"/>
    <property type="match status" value="1"/>
</dbReference>
<reference evidence="11 12" key="1">
    <citation type="submission" date="2011-05" db="EMBL/GenBank/DDBJ databases">
        <title>Complete sequence of Desulfotomaculum carboxydivorans CO-1-SRB.</title>
        <authorList>
            <consortium name="US DOE Joint Genome Institute"/>
            <person name="Lucas S."/>
            <person name="Han J."/>
            <person name="Lapidus A."/>
            <person name="Cheng J.-F."/>
            <person name="Goodwin L."/>
            <person name="Pitluck S."/>
            <person name="Peters L."/>
            <person name="Mikhailova N."/>
            <person name="Lu M."/>
            <person name="Han C."/>
            <person name="Tapia R."/>
            <person name="Land M."/>
            <person name="Hauser L."/>
            <person name="Kyrpides N."/>
            <person name="Ivanova N."/>
            <person name="Pagani I."/>
            <person name="Stams A."/>
            <person name="Plugge C."/>
            <person name="Muyzer G."/>
            <person name="Kuever J."/>
            <person name="Parshina S."/>
            <person name="Ivanova A."/>
            <person name="Nazina T."/>
            <person name="Woyke T."/>
        </authorList>
    </citation>
    <scope>NUCLEOTIDE SEQUENCE [LARGE SCALE GENOMIC DNA]</scope>
    <source>
        <strain evidence="12">DSM 14880 / VKM B-2319 / CO-1-SRB</strain>
    </source>
</reference>
<dbReference type="SUPFAM" id="SSF161111">
    <property type="entry name" value="Cation efflux protein transmembrane domain-like"/>
    <property type="match status" value="1"/>
</dbReference>
<dbReference type="GO" id="GO:0006882">
    <property type="term" value="P:intracellular zinc ion homeostasis"/>
    <property type="evidence" value="ECO:0007669"/>
    <property type="project" value="TreeGrafter"/>
</dbReference>
<feature type="transmembrane region" description="Helical" evidence="8">
    <location>
        <begin position="80"/>
        <end position="101"/>
    </location>
</feature>
<dbReference type="Gene3D" id="1.20.1510.10">
    <property type="entry name" value="Cation efflux protein transmembrane domain"/>
    <property type="match status" value="1"/>
</dbReference>
<dbReference type="GO" id="GO:0005886">
    <property type="term" value="C:plasma membrane"/>
    <property type="evidence" value="ECO:0007669"/>
    <property type="project" value="UniProtKB-SubCell"/>
</dbReference>
<keyword evidence="7 8" id="KW-0472">Membrane</keyword>
<dbReference type="NCBIfam" id="TIGR01297">
    <property type="entry name" value="CDF"/>
    <property type="match status" value="1"/>
</dbReference>
<evidence type="ECO:0000256" key="8">
    <source>
        <dbReference type="SAM" id="Phobius"/>
    </source>
</evidence>
<evidence type="ECO:0000256" key="3">
    <source>
        <dbReference type="ARBA" id="ARBA00022448"/>
    </source>
</evidence>
<feature type="domain" description="Cation efflux protein transmembrane" evidence="9">
    <location>
        <begin position="14"/>
        <end position="207"/>
    </location>
</feature>
<dbReference type="SUPFAM" id="SSF160240">
    <property type="entry name" value="Cation efflux protein cytoplasmic domain-like"/>
    <property type="match status" value="1"/>
</dbReference>
<gene>
    <name evidence="11" type="ordered locus">Desca_2279</name>
</gene>
<dbReference type="InterPro" id="IPR027470">
    <property type="entry name" value="Cation_efflux_CTD"/>
</dbReference>
<name>F6B383_DESCC</name>
<dbReference type="Proteomes" id="UP000009226">
    <property type="component" value="Chromosome"/>
</dbReference>
<evidence type="ECO:0000256" key="6">
    <source>
        <dbReference type="ARBA" id="ARBA00022989"/>
    </source>
</evidence>
<feature type="transmembrane region" description="Helical" evidence="8">
    <location>
        <begin position="157"/>
        <end position="176"/>
    </location>
</feature>
<feature type="domain" description="Cation efflux protein cytoplasmic" evidence="10">
    <location>
        <begin position="211"/>
        <end position="289"/>
    </location>
</feature>
<dbReference type="InterPro" id="IPR058533">
    <property type="entry name" value="Cation_efflux_TM"/>
</dbReference>
<dbReference type="InterPro" id="IPR027469">
    <property type="entry name" value="Cation_efflux_TMD_sf"/>
</dbReference>
<organism evidence="11 12">
    <name type="scientific">Desulfotomaculum nigrificans (strain DSM 14880 / VKM B-2319 / CO-1-SRB)</name>
    <name type="common">Desulfotomaculum carboxydivorans</name>
    <dbReference type="NCBI Taxonomy" id="868595"/>
    <lineage>
        <taxon>Bacteria</taxon>
        <taxon>Bacillati</taxon>
        <taxon>Bacillota</taxon>
        <taxon>Clostridia</taxon>
        <taxon>Eubacteriales</taxon>
        <taxon>Desulfotomaculaceae</taxon>
        <taxon>Desulfotomaculum</taxon>
    </lineage>
</organism>
<comment type="subcellular location">
    <subcellularLocation>
        <location evidence="1">Cell membrane</location>
        <topology evidence="1">Multi-pass membrane protein</topology>
    </subcellularLocation>
</comment>
<keyword evidence="4" id="KW-1003">Cell membrane</keyword>
<dbReference type="AlphaFoldDB" id="F6B383"/>
<dbReference type="PANTHER" id="PTHR43840:SF15">
    <property type="entry name" value="MITOCHONDRIAL METAL TRANSPORTER 1-RELATED"/>
    <property type="match status" value="1"/>
</dbReference>
<evidence type="ECO:0000259" key="10">
    <source>
        <dbReference type="Pfam" id="PF16916"/>
    </source>
</evidence>
<evidence type="ECO:0000256" key="4">
    <source>
        <dbReference type="ARBA" id="ARBA00022475"/>
    </source>
</evidence>
<keyword evidence="12" id="KW-1185">Reference proteome</keyword>
<dbReference type="KEGG" id="dca:Desca_2279"/>
<sequence length="326" mass="34802">MSDVQNKKVRVARLSILSNTCLTMGKLWVGLTMGSVGVISEALHSGLDLVASLIAFMAVRQSGKPADESHPYGHGKFENLAGIIEALLILVAAIGIFTQSVPKLLHGGGELEALGLGAVVMGASAGINWIVSRVLIKVGEETESPALVADGWHLRTDVYTSLGVFIGIGAIKVTGYTILDPLIAIAVGLLIVKAAVDLIRDSMSSMLDASLPQEEEEVIKGVLTNHADKFLEYHGLRTRKAGPNRHVDLHLVVPRHMPISSAHLLCDRIEAEIREILPGVEVLIHTEPCEAVEEPRDISCNAPSCGTGSCVKGRCPVQNKKNDVNQ</sequence>
<evidence type="ECO:0000256" key="7">
    <source>
        <dbReference type="ARBA" id="ARBA00023136"/>
    </source>
</evidence>
<evidence type="ECO:0000259" key="9">
    <source>
        <dbReference type="Pfam" id="PF01545"/>
    </source>
</evidence>
<evidence type="ECO:0000256" key="5">
    <source>
        <dbReference type="ARBA" id="ARBA00022692"/>
    </source>
</evidence>
<dbReference type="RefSeq" id="WP_003541838.1">
    <property type="nucleotide sequence ID" value="NC_015565.1"/>
</dbReference>
<dbReference type="Pfam" id="PF16916">
    <property type="entry name" value="ZT_dimer"/>
    <property type="match status" value="1"/>
</dbReference>
<dbReference type="GO" id="GO:0015341">
    <property type="term" value="F:zinc efflux antiporter activity"/>
    <property type="evidence" value="ECO:0007669"/>
    <property type="project" value="TreeGrafter"/>
</dbReference>
<evidence type="ECO:0000256" key="1">
    <source>
        <dbReference type="ARBA" id="ARBA00004651"/>
    </source>
</evidence>
<dbReference type="InterPro" id="IPR036837">
    <property type="entry name" value="Cation_efflux_CTD_sf"/>
</dbReference>
<dbReference type="InterPro" id="IPR050291">
    <property type="entry name" value="CDF_Transporter"/>
</dbReference>
<comment type="similarity">
    <text evidence="2">Belongs to the cation diffusion facilitator (CDF) transporter (TC 2.A.4) family.</text>
</comment>
<dbReference type="FunFam" id="1.20.1510.10:FF:000006">
    <property type="entry name" value="Divalent cation efflux transporter"/>
    <property type="match status" value="1"/>
</dbReference>
<dbReference type="PANTHER" id="PTHR43840">
    <property type="entry name" value="MITOCHONDRIAL METAL TRANSPORTER 1-RELATED"/>
    <property type="match status" value="1"/>
</dbReference>
<dbReference type="EMBL" id="CP002736">
    <property type="protein sequence ID" value="AEF95114.1"/>
    <property type="molecule type" value="Genomic_DNA"/>
</dbReference>
<dbReference type="FunFam" id="3.30.70.1350:FF:000002">
    <property type="entry name" value="Ferrous-iron efflux pump FieF"/>
    <property type="match status" value="1"/>
</dbReference>
<dbReference type="GO" id="GO:0015086">
    <property type="term" value="F:cadmium ion transmembrane transporter activity"/>
    <property type="evidence" value="ECO:0007669"/>
    <property type="project" value="TreeGrafter"/>
</dbReference>
<evidence type="ECO:0000313" key="12">
    <source>
        <dbReference type="Proteomes" id="UP000009226"/>
    </source>
</evidence>
<evidence type="ECO:0000313" key="11">
    <source>
        <dbReference type="EMBL" id="AEF95114.1"/>
    </source>
</evidence>
<dbReference type="GO" id="GO:0015093">
    <property type="term" value="F:ferrous iron transmembrane transporter activity"/>
    <property type="evidence" value="ECO:0007669"/>
    <property type="project" value="TreeGrafter"/>
</dbReference>
<dbReference type="STRING" id="868595.Desca_2279"/>
<keyword evidence="3" id="KW-0813">Transport</keyword>
<protein>
    <submittedName>
        <fullName evidence="11">Cation diffusion facilitator family transporter</fullName>
    </submittedName>
</protein>
<dbReference type="Gene3D" id="3.30.70.1350">
    <property type="entry name" value="Cation efflux protein, cytoplasmic domain"/>
    <property type="match status" value="1"/>
</dbReference>
<dbReference type="InterPro" id="IPR002524">
    <property type="entry name" value="Cation_efflux"/>
</dbReference>
<evidence type="ECO:0000256" key="2">
    <source>
        <dbReference type="ARBA" id="ARBA00008114"/>
    </source>
</evidence>
<accession>F6B383</accession>
<feature type="transmembrane region" description="Helical" evidence="8">
    <location>
        <begin position="113"/>
        <end position="136"/>
    </location>
</feature>
<proteinExistence type="inferred from homology"/>
<keyword evidence="6 8" id="KW-1133">Transmembrane helix</keyword>